<comment type="caution">
    <text evidence="1">The sequence shown here is derived from an EMBL/GenBank/DDBJ whole genome shotgun (WGS) entry which is preliminary data.</text>
</comment>
<name>A0A3N1M9S0_9PROT</name>
<dbReference type="Proteomes" id="UP000278222">
    <property type="component" value="Unassembled WGS sequence"/>
</dbReference>
<organism evidence="1 2">
    <name type="scientific">Stella humosa</name>
    <dbReference type="NCBI Taxonomy" id="94"/>
    <lineage>
        <taxon>Bacteria</taxon>
        <taxon>Pseudomonadati</taxon>
        <taxon>Pseudomonadota</taxon>
        <taxon>Alphaproteobacteria</taxon>
        <taxon>Rhodospirillales</taxon>
        <taxon>Stellaceae</taxon>
        <taxon>Stella</taxon>
    </lineage>
</organism>
<gene>
    <name evidence="1" type="ORF">EDC65_2185</name>
</gene>
<evidence type="ECO:0000313" key="1">
    <source>
        <dbReference type="EMBL" id="ROQ00388.1"/>
    </source>
</evidence>
<protein>
    <submittedName>
        <fullName evidence="1">Uncharacterized protein</fullName>
    </submittedName>
</protein>
<reference evidence="1 2" key="1">
    <citation type="submission" date="2018-11" db="EMBL/GenBank/DDBJ databases">
        <title>Genomic Encyclopedia of Type Strains, Phase IV (KMG-IV): sequencing the most valuable type-strain genomes for metagenomic binning, comparative biology and taxonomic classification.</title>
        <authorList>
            <person name="Goeker M."/>
        </authorList>
    </citation>
    <scope>NUCLEOTIDE SEQUENCE [LARGE SCALE GENOMIC DNA]</scope>
    <source>
        <strain evidence="1 2">DSM 5900</strain>
    </source>
</reference>
<dbReference type="EMBL" id="RJKX01000013">
    <property type="protein sequence ID" value="ROQ00388.1"/>
    <property type="molecule type" value="Genomic_DNA"/>
</dbReference>
<proteinExistence type="predicted"/>
<accession>A0A3N1M9S0</accession>
<evidence type="ECO:0000313" key="2">
    <source>
        <dbReference type="Proteomes" id="UP000278222"/>
    </source>
</evidence>
<sequence>MAPVIDYEDVLKAAEDDPEPYPEEAAFRSMITGYGTEYLAFDFGRKICSIYEELRVDRGTPFQHPAITATYIKDTCHMLKFKHVSPHSMYLIYRSLFL</sequence>
<dbReference type="AlphaFoldDB" id="A0A3N1M9S0"/>
<keyword evidence="2" id="KW-1185">Reference proteome</keyword>